<evidence type="ECO:0000256" key="1">
    <source>
        <dbReference type="ARBA" id="ARBA00000085"/>
    </source>
</evidence>
<dbReference type="KEGG" id="nmo:Nmlp_3040"/>
<evidence type="ECO:0000313" key="10">
    <source>
        <dbReference type="EMBL" id="CCQ37183.1"/>
    </source>
</evidence>
<keyword evidence="5 10" id="KW-0418">Kinase</keyword>
<dbReference type="InterPro" id="IPR005467">
    <property type="entry name" value="His_kinase_dom"/>
</dbReference>
<keyword evidence="11" id="KW-1185">Reference proteome</keyword>
<feature type="domain" description="Histidine kinase" evidence="9">
    <location>
        <begin position="94"/>
        <end position="302"/>
    </location>
</feature>
<feature type="transmembrane region" description="Helical" evidence="8">
    <location>
        <begin position="16"/>
        <end position="37"/>
    </location>
</feature>
<organism evidence="10 11">
    <name type="scientific">Natronomonas moolapensis (strain DSM 18674 / CECT 7526 / JCM 14361 / 8.8.11)</name>
    <dbReference type="NCBI Taxonomy" id="268739"/>
    <lineage>
        <taxon>Archaea</taxon>
        <taxon>Methanobacteriati</taxon>
        <taxon>Methanobacteriota</taxon>
        <taxon>Stenosarchaea group</taxon>
        <taxon>Halobacteria</taxon>
        <taxon>Halobacteriales</taxon>
        <taxon>Natronomonadaceae</taxon>
        <taxon>Natronomonas</taxon>
    </lineage>
</organism>
<dbReference type="InterPro" id="IPR036890">
    <property type="entry name" value="HATPase_C_sf"/>
</dbReference>
<proteinExistence type="predicted"/>
<keyword evidence="8" id="KW-1133">Transmembrane helix</keyword>
<dbReference type="InterPro" id="IPR050980">
    <property type="entry name" value="2C_sensor_his_kinase"/>
</dbReference>
<dbReference type="EC" id="2.7.13.3" evidence="2"/>
<dbReference type="SMART" id="SM00387">
    <property type="entry name" value="HATPase_c"/>
    <property type="match status" value="1"/>
</dbReference>
<dbReference type="HOGENOM" id="CLU_000445_114_58_2"/>
<feature type="region of interest" description="Disordered" evidence="7">
    <location>
        <begin position="222"/>
        <end position="247"/>
    </location>
</feature>
<dbReference type="PROSITE" id="PS50109">
    <property type="entry name" value="HIS_KIN"/>
    <property type="match status" value="1"/>
</dbReference>
<dbReference type="PANTHER" id="PTHR44936:SF10">
    <property type="entry name" value="SENSOR PROTEIN RSTB"/>
    <property type="match status" value="1"/>
</dbReference>
<dbReference type="GO" id="GO:0005524">
    <property type="term" value="F:ATP binding"/>
    <property type="evidence" value="ECO:0007669"/>
    <property type="project" value="UniProtKB-KW"/>
</dbReference>
<evidence type="ECO:0000313" key="11">
    <source>
        <dbReference type="Proteomes" id="UP000011867"/>
    </source>
</evidence>
<feature type="transmembrane region" description="Helical" evidence="8">
    <location>
        <begin position="49"/>
        <end position="67"/>
    </location>
</feature>
<evidence type="ECO:0000256" key="5">
    <source>
        <dbReference type="ARBA" id="ARBA00022777"/>
    </source>
</evidence>
<dbReference type="PANTHER" id="PTHR44936">
    <property type="entry name" value="SENSOR PROTEIN CREC"/>
    <property type="match status" value="1"/>
</dbReference>
<dbReference type="InterPro" id="IPR003594">
    <property type="entry name" value="HATPase_dom"/>
</dbReference>
<dbReference type="AlphaFoldDB" id="M1XS72"/>
<name>M1XS72_NATM8</name>
<evidence type="ECO:0000256" key="3">
    <source>
        <dbReference type="ARBA" id="ARBA00022679"/>
    </source>
</evidence>
<reference evidence="10 11" key="1">
    <citation type="journal article" date="2013" name="Genome Announc.">
        <title>Genome of the haloarchaeon Natronomonas moolapensis, a neutrophilic member of a previously haloalkaliphilic genus.</title>
        <authorList>
            <person name="Dyall-Smith M.L."/>
            <person name="Pfeiffer F."/>
            <person name="Oberwinkler T."/>
            <person name="Klee K."/>
            <person name="Rampp M."/>
            <person name="Palm P."/>
            <person name="Gross K."/>
            <person name="Schuster S.C."/>
            <person name="Oesterhelt D."/>
        </authorList>
    </citation>
    <scope>NUCLEOTIDE SEQUENCE [LARGE SCALE GENOMIC DNA]</scope>
    <source>
        <strain evidence="11">DSM 18674 / JCM 14361 / 8.8.11</strain>
    </source>
</reference>
<gene>
    <name evidence="10" type="ordered locus">Nmlp_3040</name>
</gene>
<evidence type="ECO:0000256" key="6">
    <source>
        <dbReference type="ARBA" id="ARBA00022840"/>
    </source>
</evidence>
<evidence type="ECO:0000256" key="7">
    <source>
        <dbReference type="SAM" id="MobiDB-lite"/>
    </source>
</evidence>
<sequence>MQWFERIPLVTPLRGAVIYVICGFVWIGASDQLLFVITPSARTLTILQTIKGSAFVVSSGGLIYIIAKAQYLQLEQLTDRIRTEIQHVSILHRILRHNLRNQASIIDGHLSEITPHVPDAEQESIREMETALERLVDLSDKMSRLNNELSGGDVARATFDLGACIGDAADAARPQYPDARIETDLPEEEMPVVGPRAFEWVLDELLENAVVHNDKQTPQVSVSAAESADGKHATVRVSDNGPGMPPVERRLALDEPETPLEHSEGAGLWVTRLLVTLSGGAFDIRSGDTPGTTIEITLPTPDAA</sequence>
<dbReference type="OrthoDB" id="327291at2157"/>
<dbReference type="EMBL" id="HF582854">
    <property type="protein sequence ID" value="CCQ37183.1"/>
    <property type="molecule type" value="Genomic_DNA"/>
</dbReference>
<accession>M1XS72</accession>
<dbReference type="GO" id="GO:0004673">
    <property type="term" value="F:protein histidine kinase activity"/>
    <property type="evidence" value="ECO:0007669"/>
    <property type="project" value="UniProtKB-EC"/>
</dbReference>
<dbReference type="Pfam" id="PF02518">
    <property type="entry name" value="HATPase_c"/>
    <property type="match status" value="1"/>
</dbReference>
<evidence type="ECO:0000256" key="8">
    <source>
        <dbReference type="SAM" id="Phobius"/>
    </source>
</evidence>
<evidence type="ECO:0000259" key="9">
    <source>
        <dbReference type="PROSITE" id="PS50109"/>
    </source>
</evidence>
<dbReference type="eggNOG" id="arCOG02364">
    <property type="taxonomic scope" value="Archaea"/>
</dbReference>
<comment type="catalytic activity">
    <reaction evidence="1">
        <text>ATP + protein L-histidine = ADP + protein N-phospho-L-histidine.</text>
        <dbReference type="EC" id="2.7.13.3"/>
    </reaction>
</comment>
<dbReference type="SUPFAM" id="SSF55874">
    <property type="entry name" value="ATPase domain of HSP90 chaperone/DNA topoisomerase II/histidine kinase"/>
    <property type="match status" value="1"/>
</dbReference>
<keyword evidence="8" id="KW-0812">Transmembrane</keyword>
<evidence type="ECO:0000256" key="2">
    <source>
        <dbReference type="ARBA" id="ARBA00012438"/>
    </source>
</evidence>
<evidence type="ECO:0000256" key="4">
    <source>
        <dbReference type="ARBA" id="ARBA00022741"/>
    </source>
</evidence>
<dbReference type="Proteomes" id="UP000011867">
    <property type="component" value="Chromosome"/>
</dbReference>
<keyword evidence="3 10" id="KW-0808">Transferase</keyword>
<keyword evidence="8" id="KW-0472">Membrane</keyword>
<dbReference type="RefSeq" id="WP_015409933.1">
    <property type="nucleotide sequence ID" value="NC_020388.1"/>
</dbReference>
<keyword evidence="6" id="KW-0067">ATP-binding</keyword>
<dbReference type="Gene3D" id="3.30.565.10">
    <property type="entry name" value="Histidine kinase-like ATPase, C-terminal domain"/>
    <property type="match status" value="1"/>
</dbReference>
<dbReference type="GeneID" id="14651663"/>
<protein>
    <recommendedName>
        <fullName evidence="2">histidine kinase</fullName>
        <ecNumber evidence="2">2.7.13.3</ecNumber>
    </recommendedName>
</protein>
<keyword evidence="4" id="KW-0547">Nucleotide-binding</keyword>
<dbReference type="CDD" id="cd00075">
    <property type="entry name" value="HATPase"/>
    <property type="match status" value="1"/>
</dbReference>